<feature type="region of interest" description="Disordered" evidence="1">
    <location>
        <begin position="35"/>
        <end position="57"/>
    </location>
</feature>
<sequence length="163" mass="18618">MKRIHTLFSYLILFVLLLTLSSCADHRVASIPTDTRFPPEQLPQIGTPTPKMPDKTPYLPKRPKAVDTMITKAKKELDRKLPEAAFQTLERALSIDGQDPMIWHLMAKAREMQGEFHQAESLARKSNSLVRSNPRLTKKNWLLIADVLEKQGYIQEAEAARLK</sequence>
<dbReference type="AlphaFoldDB" id="A0A1W1H631"/>
<organism evidence="3 4">
    <name type="scientific">Desulfamplus magnetovallimortis</name>
    <dbReference type="NCBI Taxonomy" id="1246637"/>
    <lineage>
        <taxon>Bacteria</taxon>
        <taxon>Pseudomonadati</taxon>
        <taxon>Thermodesulfobacteriota</taxon>
        <taxon>Desulfobacteria</taxon>
        <taxon>Desulfobacterales</taxon>
        <taxon>Desulfobacteraceae</taxon>
        <taxon>Desulfamplus</taxon>
    </lineage>
</organism>
<dbReference type="Gene3D" id="1.25.40.10">
    <property type="entry name" value="Tetratricopeptide repeat domain"/>
    <property type="match status" value="1"/>
</dbReference>
<dbReference type="RefSeq" id="WP_080804294.1">
    <property type="nucleotide sequence ID" value="NZ_LT828546.1"/>
</dbReference>
<keyword evidence="4" id="KW-1185">Reference proteome</keyword>
<dbReference type="PROSITE" id="PS51257">
    <property type="entry name" value="PROKAR_LIPOPROTEIN"/>
    <property type="match status" value="1"/>
</dbReference>
<feature type="signal peptide" evidence="2">
    <location>
        <begin position="1"/>
        <end position="24"/>
    </location>
</feature>
<dbReference type="InterPro" id="IPR011990">
    <property type="entry name" value="TPR-like_helical_dom_sf"/>
</dbReference>
<dbReference type="EMBL" id="FWEV01000019">
    <property type="protein sequence ID" value="SLM27845.1"/>
    <property type="molecule type" value="Genomic_DNA"/>
</dbReference>
<keyword evidence="2" id="KW-0732">Signal</keyword>
<name>A0A1W1H631_9BACT</name>
<accession>A0A1W1H631</accession>
<evidence type="ECO:0000313" key="3">
    <source>
        <dbReference type="EMBL" id="SLM27845.1"/>
    </source>
</evidence>
<proteinExistence type="predicted"/>
<evidence type="ECO:0000256" key="1">
    <source>
        <dbReference type="SAM" id="MobiDB-lite"/>
    </source>
</evidence>
<evidence type="ECO:0000256" key="2">
    <source>
        <dbReference type="SAM" id="SignalP"/>
    </source>
</evidence>
<evidence type="ECO:0000313" key="4">
    <source>
        <dbReference type="Proteomes" id="UP000191931"/>
    </source>
</evidence>
<dbReference type="SUPFAM" id="SSF48452">
    <property type="entry name" value="TPR-like"/>
    <property type="match status" value="1"/>
</dbReference>
<reference evidence="3 4" key="1">
    <citation type="submission" date="2017-03" db="EMBL/GenBank/DDBJ databases">
        <authorList>
            <person name="Afonso C.L."/>
            <person name="Miller P.J."/>
            <person name="Scott M.A."/>
            <person name="Spackman E."/>
            <person name="Goraichik I."/>
            <person name="Dimitrov K.M."/>
            <person name="Suarez D.L."/>
            <person name="Swayne D.E."/>
        </authorList>
    </citation>
    <scope>NUCLEOTIDE SEQUENCE [LARGE SCALE GENOMIC DNA]</scope>
    <source>
        <strain evidence="3">PRJEB14757</strain>
    </source>
</reference>
<feature type="chain" id="PRO_5013184476" description="Tetratricopeptide repeat protein" evidence="2">
    <location>
        <begin position="25"/>
        <end position="163"/>
    </location>
</feature>
<dbReference type="Proteomes" id="UP000191931">
    <property type="component" value="Unassembled WGS sequence"/>
</dbReference>
<dbReference type="STRING" id="1246637.MTBBW1_1150018"/>
<protein>
    <recommendedName>
        <fullName evidence="5">Tetratricopeptide repeat protein</fullName>
    </recommendedName>
</protein>
<evidence type="ECO:0008006" key="5">
    <source>
        <dbReference type="Google" id="ProtNLM"/>
    </source>
</evidence>
<gene>
    <name evidence="3" type="ORF">MTBBW1_1150018</name>
</gene>
<dbReference type="OrthoDB" id="5387591at2"/>